<organism evidence="4 5">
    <name type="scientific">Hydrogenophaga electricum</name>
    <dbReference type="NCBI Taxonomy" id="1230953"/>
    <lineage>
        <taxon>Bacteria</taxon>
        <taxon>Pseudomonadati</taxon>
        <taxon>Pseudomonadota</taxon>
        <taxon>Betaproteobacteria</taxon>
        <taxon>Burkholderiales</taxon>
        <taxon>Comamonadaceae</taxon>
        <taxon>Hydrogenophaga</taxon>
    </lineage>
</organism>
<feature type="domain" description="Peptidoglycan binding-like" evidence="2">
    <location>
        <begin position="467"/>
        <end position="512"/>
    </location>
</feature>
<feature type="domain" description="ORC1/DEAH AAA+ ATPase" evidence="3">
    <location>
        <begin position="47"/>
        <end position="175"/>
    </location>
</feature>
<dbReference type="InterPro" id="IPR049945">
    <property type="entry name" value="AAA_22"/>
</dbReference>
<reference evidence="5" key="1">
    <citation type="journal article" date="2019" name="Int. J. Syst. Evol. Microbiol.">
        <title>The Global Catalogue of Microorganisms (GCM) 10K type strain sequencing project: providing services to taxonomists for standard genome sequencing and annotation.</title>
        <authorList>
            <consortium name="The Broad Institute Genomics Platform"/>
            <consortium name="The Broad Institute Genome Sequencing Center for Infectious Disease"/>
            <person name="Wu L."/>
            <person name="Ma J."/>
        </authorList>
    </citation>
    <scope>NUCLEOTIDE SEQUENCE [LARGE SCALE GENOMIC DNA]</scope>
    <source>
        <strain evidence="5">NBRC 109341</strain>
    </source>
</reference>
<evidence type="ECO:0000256" key="1">
    <source>
        <dbReference type="SAM" id="MobiDB-lite"/>
    </source>
</evidence>
<dbReference type="EMBL" id="BSPB01000039">
    <property type="protein sequence ID" value="GLS15967.1"/>
    <property type="molecule type" value="Genomic_DNA"/>
</dbReference>
<proteinExistence type="predicted"/>
<dbReference type="Gene3D" id="1.10.101.10">
    <property type="entry name" value="PGBD-like superfamily/PGBD"/>
    <property type="match status" value="1"/>
</dbReference>
<dbReference type="InterPro" id="IPR027417">
    <property type="entry name" value="P-loop_NTPase"/>
</dbReference>
<keyword evidence="5" id="KW-1185">Reference proteome</keyword>
<accession>A0ABQ6C8F9</accession>
<evidence type="ECO:0000259" key="2">
    <source>
        <dbReference type="Pfam" id="PF01471"/>
    </source>
</evidence>
<dbReference type="InterPro" id="IPR036365">
    <property type="entry name" value="PGBD-like_sf"/>
</dbReference>
<sequence length="526" mass="56001">MNARNGHLAALGLVRNPFPYTPDAGCYFSTPHLEEQVVELAHCILARKGISLLTAEVGMGKSTLVRRLMADLGTKNVVSALVFNTFLQGPELLAAVLQDFGLQSTGSMSSDIGVLNSFLLDNHREGKTCLLIIDDAQNLAASSLELVRLLCNLETDQEKLLQILLAGQPELEDTLAQHSLRQLRSRLVKHARLYGLNSTEIADYVRFRFESAGSDGSYLLQADACQLLWQETQGVPRQIHLIMDRCLYGLAAHNAKVIDAALMRQAIADSRVELTGVAGVAGGQVPVPAAASDATTVASTGGIPGWTYAVVIVGLLGIGIVLWQQPPRQAQAALTAPIAPTPATEDTPAATPGTAVSAEPTTAETTAPAPADTVALAPATGDALPVAAPLPAPAPVIESAVCQPARPWSAERKIVSQPLSETTVRLLGSRLARLDDLCLETREGQTWLSWSAPPAGYVSTDRITAARLQIALTRFGSLTPQEVDGIWGERSRRALQRFQEGVGLPPTGEIDALSGLLLERFYAQES</sequence>
<comment type="caution">
    <text evidence="4">The sequence shown here is derived from an EMBL/GenBank/DDBJ whole genome shotgun (WGS) entry which is preliminary data.</text>
</comment>
<name>A0ABQ6C8F9_9BURK</name>
<dbReference type="PANTHER" id="PTHR35894">
    <property type="entry name" value="GENERAL SECRETION PATHWAY PROTEIN A-RELATED"/>
    <property type="match status" value="1"/>
</dbReference>
<dbReference type="SUPFAM" id="SSF47090">
    <property type="entry name" value="PGBD-like"/>
    <property type="match status" value="1"/>
</dbReference>
<evidence type="ECO:0000313" key="4">
    <source>
        <dbReference type="EMBL" id="GLS15967.1"/>
    </source>
</evidence>
<protein>
    <submittedName>
        <fullName evidence="4">Type II secretion system protein</fullName>
    </submittedName>
</protein>
<dbReference type="Pfam" id="PF13401">
    <property type="entry name" value="AAA_22"/>
    <property type="match status" value="1"/>
</dbReference>
<dbReference type="InterPro" id="IPR052026">
    <property type="entry name" value="ExeA_AAA_ATPase_DNA-bind"/>
</dbReference>
<dbReference type="InterPro" id="IPR002477">
    <property type="entry name" value="Peptidoglycan-bd-like"/>
</dbReference>
<feature type="region of interest" description="Disordered" evidence="1">
    <location>
        <begin position="340"/>
        <end position="369"/>
    </location>
</feature>
<dbReference type="Gene3D" id="3.40.50.300">
    <property type="entry name" value="P-loop containing nucleotide triphosphate hydrolases"/>
    <property type="match status" value="1"/>
</dbReference>
<dbReference type="RefSeq" id="WP_234266116.1">
    <property type="nucleotide sequence ID" value="NZ_BSPB01000039.1"/>
</dbReference>
<dbReference type="InterPro" id="IPR036366">
    <property type="entry name" value="PGBDSf"/>
</dbReference>
<gene>
    <name evidence="4" type="ORF">GCM10007935_34040</name>
</gene>
<dbReference type="Pfam" id="PF01471">
    <property type="entry name" value="PG_binding_1"/>
    <property type="match status" value="1"/>
</dbReference>
<evidence type="ECO:0000259" key="3">
    <source>
        <dbReference type="Pfam" id="PF13401"/>
    </source>
</evidence>
<dbReference type="SUPFAM" id="SSF52540">
    <property type="entry name" value="P-loop containing nucleoside triphosphate hydrolases"/>
    <property type="match status" value="1"/>
</dbReference>
<dbReference type="PANTHER" id="PTHR35894:SF1">
    <property type="entry name" value="PHOSPHORIBULOKINASE _ URIDINE KINASE FAMILY"/>
    <property type="match status" value="1"/>
</dbReference>
<evidence type="ECO:0000313" key="5">
    <source>
        <dbReference type="Proteomes" id="UP001156903"/>
    </source>
</evidence>
<dbReference type="Proteomes" id="UP001156903">
    <property type="component" value="Unassembled WGS sequence"/>
</dbReference>